<dbReference type="EMBL" id="JAFJMO010000003">
    <property type="protein sequence ID" value="KAJ8282276.1"/>
    <property type="molecule type" value="Genomic_DNA"/>
</dbReference>
<accession>A0A9Q1DUW8</accession>
<sequence>MERGLCSFCKNGFVNGWCAPDEEQPESPVRPGGIQDFRVSSACPVAVLKKIWRRLYRDTEGHVFNWILRDVAAQCWRLPKSKAFSLRRH</sequence>
<evidence type="ECO:0000313" key="1">
    <source>
        <dbReference type="EMBL" id="KAJ8282276.1"/>
    </source>
</evidence>
<name>A0A9Q1DUW8_CONCO</name>
<comment type="caution">
    <text evidence="1">The sequence shown here is derived from an EMBL/GenBank/DDBJ whole genome shotgun (WGS) entry which is preliminary data.</text>
</comment>
<proteinExistence type="predicted"/>
<protein>
    <submittedName>
        <fullName evidence="1">Uncharacterized protein</fullName>
    </submittedName>
</protein>
<gene>
    <name evidence="1" type="ORF">COCON_G00047950</name>
</gene>
<dbReference type="Proteomes" id="UP001152803">
    <property type="component" value="Unassembled WGS sequence"/>
</dbReference>
<organism evidence="1 2">
    <name type="scientific">Conger conger</name>
    <name type="common">Conger eel</name>
    <name type="synonym">Muraena conger</name>
    <dbReference type="NCBI Taxonomy" id="82655"/>
    <lineage>
        <taxon>Eukaryota</taxon>
        <taxon>Metazoa</taxon>
        <taxon>Chordata</taxon>
        <taxon>Craniata</taxon>
        <taxon>Vertebrata</taxon>
        <taxon>Euteleostomi</taxon>
        <taxon>Actinopterygii</taxon>
        <taxon>Neopterygii</taxon>
        <taxon>Teleostei</taxon>
        <taxon>Anguilliformes</taxon>
        <taxon>Congridae</taxon>
        <taxon>Conger</taxon>
    </lineage>
</organism>
<reference evidence="1" key="1">
    <citation type="journal article" date="2023" name="Science">
        <title>Genome structures resolve the early diversification of teleost fishes.</title>
        <authorList>
            <person name="Parey E."/>
            <person name="Louis A."/>
            <person name="Montfort J."/>
            <person name="Bouchez O."/>
            <person name="Roques C."/>
            <person name="Iampietro C."/>
            <person name="Lluch J."/>
            <person name="Castinel A."/>
            <person name="Donnadieu C."/>
            <person name="Desvignes T."/>
            <person name="Floi Bucao C."/>
            <person name="Jouanno E."/>
            <person name="Wen M."/>
            <person name="Mejri S."/>
            <person name="Dirks R."/>
            <person name="Jansen H."/>
            <person name="Henkel C."/>
            <person name="Chen W.J."/>
            <person name="Zahm M."/>
            <person name="Cabau C."/>
            <person name="Klopp C."/>
            <person name="Thompson A.W."/>
            <person name="Robinson-Rechavi M."/>
            <person name="Braasch I."/>
            <person name="Lecointre G."/>
            <person name="Bobe J."/>
            <person name="Postlethwait J.H."/>
            <person name="Berthelot C."/>
            <person name="Roest Crollius H."/>
            <person name="Guiguen Y."/>
        </authorList>
    </citation>
    <scope>NUCLEOTIDE SEQUENCE</scope>
    <source>
        <strain evidence="1">Concon-B</strain>
    </source>
</reference>
<evidence type="ECO:0000313" key="2">
    <source>
        <dbReference type="Proteomes" id="UP001152803"/>
    </source>
</evidence>
<keyword evidence="2" id="KW-1185">Reference proteome</keyword>
<dbReference type="AlphaFoldDB" id="A0A9Q1DUW8"/>